<keyword evidence="4" id="KW-0496">Mitochondrion</keyword>
<feature type="repeat" description="RCC1" evidence="2">
    <location>
        <begin position="141"/>
        <end position="193"/>
    </location>
</feature>
<sequence length="465" mass="50804">MSVAVAERYARPHAKRLMAWGAGIYGEMGRGNYDGQKTPVEVPVEDGTPVRIACGWANSMAILDDGSTVVWGWPNDYKTSISAAIFYKRVPWLMRRLQRVEFLGFLAFRSGQLWTERVDGLSYVERISSGAGWSAAVTRNGKLFTFGDGFYGQLGLGPKTLTSEPREVQGDFDDVGVRDVACGFTHTLVLANDGDVYSCGRLDCFAVGIGHPRDHYAKEILNYCTVPRSLSREYRRMDRTNEPFMGPVAQIAAGRNISAFVTESGQLWTCGKNETGALGTGDFESHPIPVRIEAPFGTERVRKVACGTYHMIALTDSGRVFTWGVGNHGQCGRSPRTGRLNPKSYGNRRSHESFTIYSFHPEQILPWVNARDVFAGGHYSAVITDDGQCLVLGGSADDPDAFVPKMPFGADAVESIGFGLMHGLAIVQPATSPEGNQRAQAALDEIQRQIGPQHTIAGAFDHLVL</sequence>
<evidence type="ECO:0000256" key="2">
    <source>
        <dbReference type="PROSITE-ProRule" id="PRU00235"/>
    </source>
</evidence>
<keyword evidence="5" id="KW-1185">Reference proteome</keyword>
<dbReference type="PANTHER" id="PTHR22870">
    <property type="entry name" value="REGULATOR OF CHROMOSOME CONDENSATION"/>
    <property type="match status" value="1"/>
</dbReference>
<dbReference type="Proteomes" id="UP000039324">
    <property type="component" value="Unassembled WGS sequence"/>
</dbReference>
<dbReference type="InterPro" id="IPR051210">
    <property type="entry name" value="Ub_ligase/GEF_domain"/>
</dbReference>
<dbReference type="SUPFAM" id="SSF50985">
    <property type="entry name" value="RCC1/BLIP-II"/>
    <property type="match status" value="2"/>
</dbReference>
<dbReference type="Proteomes" id="UP000290189">
    <property type="component" value="Unassembled WGS sequence"/>
</dbReference>
<organism evidence="3 5">
    <name type="scientific">Plasmodiophora brassicae</name>
    <name type="common">Clubroot disease agent</name>
    <dbReference type="NCBI Taxonomy" id="37360"/>
    <lineage>
        <taxon>Eukaryota</taxon>
        <taxon>Sar</taxon>
        <taxon>Rhizaria</taxon>
        <taxon>Endomyxa</taxon>
        <taxon>Phytomyxea</taxon>
        <taxon>Plasmodiophorida</taxon>
        <taxon>Plasmodiophoridae</taxon>
        <taxon>Plasmodiophora</taxon>
    </lineage>
</organism>
<evidence type="ECO:0000313" key="5">
    <source>
        <dbReference type="Proteomes" id="UP000039324"/>
    </source>
</evidence>
<evidence type="ECO:0000313" key="3">
    <source>
        <dbReference type="EMBL" id="CEP03304.1"/>
    </source>
</evidence>
<geneLocation type="mitochondrion" evidence="4"/>
<dbReference type="EMBL" id="CDSF01000144">
    <property type="protein sequence ID" value="CEP03304.1"/>
    <property type="molecule type" value="Genomic_DNA"/>
</dbReference>
<dbReference type="InterPro" id="IPR000408">
    <property type="entry name" value="Reg_chr_condens"/>
</dbReference>
<reference evidence="3 5" key="1">
    <citation type="submission" date="2015-02" db="EMBL/GenBank/DDBJ databases">
        <authorList>
            <person name="Chooi Y.-H."/>
        </authorList>
    </citation>
    <scope>NUCLEOTIDE SEQUENCE [LARGE SCALE GENOMIC DNA]</scope>
    <source>
        <strain evidence="3">E3</strain>
    </source>
</reference>
<dbReference type="EMBL" id="OVEO01000004">
    <property type="protein sequence ID" value="SPQ95543.1"/>
    <property type="molecule type" value="Genomic_DNA"/>
</dbReference>
<feature type="repeat" description="RCC1" evidence="2">
    <location>
        <begin position="265"/>
        <end position="317"/>
    </location>
</feature>
<feature type="repeat" description="RCC1" evidence="2">
    <location>
        <begin position="318"/>
        <end position="386"/>
    </location>
</feature>
<evidence type="ECO:0000256" key="1">
    <source>
        <dbReference type="ARBA" id="ARBA00022737"/>
    </source>
</evidence>
<dbReference type="PANTHER" id="PTHR22870:SF155">
    <property type="entry name" value="E3 UBIQUITIN-PROTEIN LIGASE HERC1-RELATED"/>
    <property type="match status" value="1"/>
</dbReference>
<dbReference type="PROSITE" id="PS50012">
    <property type="entry name" value="RCC1_3"/>
    <property type="match status" value="4"/>
</dbReference>
<gene>
    <name evidence="3" type="ORF">PBRA_003064</name>
    <name evidence="4" type="ORF">PLBR_LOCUS2758</name>
</gene>
<proteinExistence type="predicted"/>
<feature type="repeat" description="RCC1" evidence="2">
    <location>
        <begin position="15"/>
        <end position="65"/>
    </location>
</feature>
<accession>A0A0G4J7G8</accession>
<dbReference type="STRING" id="37360.A0A0G4J7G8"/>
<protein>
    <submittedName>
        <fullName evidence="3">Uncharacterized protein</fullName>
    </submittedName>
</protein>
<evidence type="ECO:0000313" key="6">
    <source>
        <dbReference type="Proteomes" id="UP000290189"/>
    </source>
</evidence>
<keyword evidence="1" id="KW-0677">Repeat</keyword>
<dbReference type="Gene3D" id="2.130.10.30">
    <property type="entry name" value="Regulator of chromosome condensation 1/beta-lactamase-inhibitor protein II"/>
    <property type="match status" value="3"/>
</dbReference>
<dbReference type="PRINTS" id="PR00633">
    <property type="entry name" value="RCCNDNSATION"/>
</dbReference>
<dbReference type="Pfam" id="PF00415">
    <property type="entry name" value="RCC1"/>
    <property type="match status" value="4"/>
</dbReference>
<dbReference type="OrthoDB" id="8068875at2759"/>
<evidence type="ECO:0000313" key="4">
    <source>
        <dbReference type="EMBL" id="SPQ95543.1"/>
    </source>
</evidence>
<name>A0A0G4J7G8_PLABS</name>
<dbReference type="InterPro" id="IPR009091">
    <property type="entry name" value="RCC1/BLIP-II"/>
</dbReference>
<dbReference type="AlphaFoldDB" id="A0A0G4J7G8"/>
<reference evidence="4 6" key="2">
    <citation type="submission" date="2018-03" db="EMBL/GenBank/DDBJ databases">
        <authorList>
            <person name="Fogelqvist J."/>
        </authorList>
    </citation>
    <scope>NUCLEOTIDE SEQUENCE [LARGE SCALE GENOMIC DNA]</scope>
</reference>